<evidence type="ECO:0000313" key="3">
    <source>
        <dbReference type="EMBL" id="OJJ24989.1"/>
    </source>
</evidence>
<reference evidence="3" key="1">
    <citation type="submission" date="2016-10" db="EMBL/GenBank/DDBJ databases">
        <title>CRISPR-Cas defence system in Roseofilum reptotaenium: evidence of a bacteriophage-cyanobacterium arms race in the coral black band disease.</title>
        <authorList>
            <person name="Buerger P."/>
            <person name="Wood-Charlson E.M."/>
            <person name="Weynberg K.D."/>
            <person name="Willis B."/>
            <person name="Van Oppen M.J."/>
        </authorList>
    </citation>
    <scope>NUCLEOTIDE SEQUENCE [LARGE SCALE GENOMIC DNA]</scope>
    <source>
        <strain evidence="3">AO1-A</strain>
    </source>
</reference>
<sequence length="271" mass="30953">MGIKNIKWSNSSGEGKAHNYGPEIKWRTIIGLLLVYGAIILNWQWIWGIFFLYWITLDIMSRETYFIEPIDRKNHPFLYWLILITWVALSVVMFFPNASVLSSIESGGSNLPDAVRVVTQPAAPAHQLRQEGTIQLVGIVKETGIQNGQYAQDLEQLWLQYAESETLFSLENTVDNKTYVAYLNYSENRDRFTIIIGHRVANFDTVPAGLSQITIPATTYAQFNIMGNLDEAIPKTWEAIETSNLKRAYSTDLEVYDYQQENVAEIWASVN</sequence>
<dbReference type="InterPro" id="IPR029441">
    <property type="entry name" value="Cass2"/>
</dbReference>
<dbReference type="SUPFAM" id="SSF55136">
    <property type="entry name" value="Probable bacterial effector-binding domain"/>
    <property type="match status" value="1"/>
</dbReference>
<dbReference type="PANTHER" id="PTHR36444">
    <property type="entry name" value="TRANSCRIPTIONAL REGULATOR PROTEIN YOBU-RELATED"/>
    <property type="match status" value="1"/>
</dbReference>
<dbReference type="InterPro" id="IPR053182">
    <property type="entry name" value="YobU-like_regulator"/>
</dbReference>
<accession>A0A1L9QQR4</accession>
<feature type="transmembrane region" description="Helical" evidence="1">
    <location>
        <begin position="77"/>
        <end position="95"/>
    </location>
</feature>
<keyword evidence="1" id="KW-0812">Transmembrane</keyword>
<protein>
    <recommendedName>
        <fullName evidence="2">AraC effector-binding domain-containing protein</fullName>
    </recommendedName>
</protein>
<evidence type="ECO:0000256" key="1">
    <source>
        <dbReference type="SAM" id="Phobius"/>
    </source>
</evidence>
<dbReference type="Pfam" id="PF14526">
    <property type="entry name" value="Cass2"/>
    <property type="match status" value="1"/>
</dbReference>
<keyword evidence="4" id="KW-1185">Reference proteome</keyword>
<dbReference type="STRING" id="1925591.BI308_14015"/>
<keyword evidence="1" id="KW-1133">Transmembrane helix</keyword>
<proteinExistence type="predicted"/>
<dbReference type="InterPro" id="IPR011256">
    <property type="entry name" value="Reg_factor_effector_dom_sf"/>
</dbReference>
<feature type="domain" description="AraC effector-binding" evidence="2">
    <location>
        <begin position="124"/>
        <end position="271"/>
    </location>
</feature>
<dbReference type="EMBL" id="MLAW01000023">
    <property type="protein sequence ID" value="OJJ24989.1"/>
    <property type="molecule type" value="Genomic_DNA"/>
</dbReference>
<evidence type="ECO:0000259" key="2">
    <source>
        <dbReference type="SMART" id="SM00871"/>
    </source>
</evidence>
<dbReference type="Proteomes" id="UP000183940">
    <property type="component" value="Unassembled WGS sequence"/>
</dbReference>
<dbReference type="InterPro" id="IPR010499">
    <property type="entry name" value="AraC_E-bd"/>
</dbReference>
<keyword evidence="1" id="KW-0472">Membrane</keyword>
<gene>
    <name evidence="3" type="ORF">BI308_14015</name>
</gene>
<organism evidence="3 4">
    <name type="scientific">Roseofilum reptotaenium AO1-A</name>
    <dbReference type="NCBI Taxonomy" id="1925591"/>
    <lineage>
        <taxon>Bacteria</taxon>
        <taxon>Bacillati</taxon>
        <taxon>Cyanobacteriota</taxon>
        <taxon>Cyanophyceae</taxon>
        <taxon>Desertifilales</taxon>
        <taxon>Desertifilaceae</taxon>
        <taxon>Roseofilum</taxon>
    </lineage>
</organism>
<comment type="caution">
    <text evidence="3">The sequence shown here is derived from an EMBL/GenBank/DDBJ whole genome shotgun (WGS) entry which is preliminary data.</text>
</comment>
<evidence type="ECO:0000313" key="4">
    <source>
        <dbReference type="Proteomes" id="UP000183940"/>
    </source>
</evidence>
<dbReference type="AlphaFoldDB" id="A0A1L9QQR4"/>
<name>A0A1L9QQR4_9CYAN</name>
<dbReference type="PANTHER" id="PTHR36444:SF2">
    <property type="entry name" value="TRANSCRIPTIONAL REGULATOR PROTEIN YOBU-RELATED"/>
    <property type="match status" value="1"/>
</dbReference>
<dbReference type="SMART" id="SM00871">
    <property type="entry name" value="AraC_E_bind"/>
    <property type="match status" value="1"/>
</dbReference>
<dbReference type="Gene3D" id="3.20.80.10">
    <property type="entry name" value="Regulatory factor, effector binding domain"/>
    <property type="match status" value="1"/>
</dbReference>
<feature type="transmembrane region" description="Helical" evidence="1">
    <location>
        <begin position="29"/>
        <end position="56"/>
    </location>
</feature>